<organism evidence="1 2">
    <name type="scientific">Nicotiana tabacum</name>
    <name type="common">Common tobacco</name>
    <dbReference type="NCBI Taxonomy" id="4097"/>
    <lineage>
        <taxon>Eukaryota</taxon>
        <taxon>Viridiplantae</taxon>
        <taxon>Streptophyta</taxon>
        <taxon>Embryophyta</taxon>
        <taxon>Tracheophyta</taxon>
        <taxon>Spermatophyta</taxon>
        <taxon>Magnoliopsida</taxon>
        <taxon>eudicotyledons</taxon>
        <taxon>Gunneridae</taxon>
        <taxon>Pentapetalae</taxon>
        <taxon>asterids</taxon>
        <taxon>lamiids</taxon>
        <taxon>Solanales</taxon>
        <taxon>Solanaceae</taxon>
        <taxon>Nicotianoideae</taxon>
        <taxon>Nicotianeae</taxon>
        <taxon>Nicotiana</taxon>
    </lineage>
</organism>
<accession>A0A1S4CU64</accession>
<dbReference type="Proteomes" id="UP000790787">
    <property type="component" value="Chromosome 16"/>
</dbReference>
<evidence type="ECO:0000313" key="2">
    <source>
        <dbReference type="RefSeq" id="XP_016504534.1"/>
    </source>
</evidence>
<gene>
    <name evidence="2" type="primary">LOC107822496</name>
</gene>
<dbReference type="PaxDb" id="4097-A0A1S4CU64"/>
<dbReference type="PANTHER" id="PTHR46238:SF10">
    <property type="entry name" value="SWI_SNF COMPLEX SUBUNIT SWI3C"/>
    <property type="match status" value="1"/>
</dbReference>
<dbReference type="OrthoDB" id="768353at2759"/>
<dbReference type="GeneID" id="107822496"/>
<reference evidence="1" key="1">
    <citation type="journal article" date="2014" name="Nat. Commun.">
        <title>The tobacco genome sequence and its comparison with those of tomato and potato.</title>
        <authorList>
            <person name="Sierro N."/>
            <person name="Battey J.N."/>
            <person name="Ouadi S."/>
            <person name="Bakaher N."/>
            <person name="Bovet L."/>
            <person name="Willig A."/>
            <person name="Goepfert S."/>
            <person name="Peitsch M.C."/>
            <person name="Ivanov N.V."/>
        </authorList>
    </citation>
    <scope>NUCLEOTIDE SEQUENCE [LARGE SCALE GENOMIC DNA]</scope>
</reference>
<dbReference type="PANTHER" id="PTHR46238">
    <property type="entry name" value="REVERSE TRANSCRIPTASE DOMAIN-CONTAINING PROTEIN"/>
    <property type="match status" value="1"/>
</dbReference>
<protein>
    <submittedName>
        <fullName evidence="2">Uncharacterized protein LOC107822496</fullName>
    </submittedName>
</protein>
<reference evidence="2" key="2">
    <citation type="submission" date="2025-08" db="UniProtKB">
        <authorList>
            <consortium name="RefSeq"/>
        </authorList>
    </citation>
    <scope>IDENTIFICATION</scope>
    <source>
        <tissue evidence="2">Leaf</tissue>
    </source>
</reference>
<evidence type="ECO:0000313" key="1">
    <source>
        <dbReference type="Proteomes" id="UP000790787"/>
    </source>
</evidence>
<dbReference type="KEGG" id="nta:107822496"/>
<dbReference type="AlphaFoldDB" id="A0A1S4CU64"/>
<dbReference type="RefSeq" id="XP_016504534.1">
    <property type="nucleotide sequence ID" value="XM_016649048.1"/>
</dbReference>
<name>A0A1S4CU64_TOBAC</name>
<proteinExistence type="predicted"/>
<keyword evidence="1" id="KW-1185">Reference proteome</keyword>
<dbReference type="STRING" id="4097.A0A1S4CU64"/>
<sequence>MRWDVSIMLEVWRQALESKNFKLSRSETEYLECKFSDERYEEEVEASIETQVIPKRYSFKYLESIIQGNREIDEDVTQHIRADWMRWRLASGVLCDKNVPLRLKGKFYMVVVRPVMLYGAECWLVKKFHVQKMSITEMRMLR</sequence>